<keyword evidence="3" id="KW-1185">Reference proteome</keyword>
<proteinExistence type="predicted"/>
<dbReference type="Gene3D" id="3.60.15.10">
    <property type="entry name" value="Ribonuclease Z/Hydroxyacylglutathione hydrolase-like"/>
    <property type="match status" value="1"/>
</dbReference>
<dbReference type="EMBL" id="JACOPL010000001">
    <property type="protein sequence ID" value="MBC5723865.1"/>
    <property type="molecule type" value="Genomic_DNA"/>
</dbReference>
<gene>
    <name evidence="2" type="ORF">H8S45_00035</name>
</gene>
<dbReference type="Proteomes" id="UP000606499">
    <property type="component" value="Unassembled WGS sequence"/>
</dbReference>
<protein>
    <submittedName>
        <fullName evidence="2">MBL fold metallo-hydrolase</fullName>
    </submittedName>
</protein>
<dbReference type="Pfam" id="PF00753">
    <property type="entry name" value="Lactamase_B"/>
    <property type="match status" value="1"/>
</dbReference>
<dbReference type="InterPro" id="IPR036866">
    <property type="entry name" value="RibonucZ/Hydroxyglut_hydro"/>
</dbReference>
<accession>A0A923LTI1</accession>
<reference evidence="2" key="1">
    <citation type="submission" date="2020-08" db="EMBL/GenBank/DDBJ databases">
        <title>Genome public.</title>
        <authorList>
            <person name="Liu C."/>
            <person name="Sun Q."/>
        </authorList>
    </citation>
    <scope>NUCLEOTIDE SEQUENCE</scope>
    <source>
        <strain evidence="2">NSJ-28</strain>
    </source>
</reference>
<evidence type="ECO:0000259" key="1">
    <source>
        <dbReference type="SMART" id="SM00849"/>
    </source>
</evidence>
<sequence length="204" mass="22619">MRIHRIRSGMTNCWLIQWSGRTLLVDAGIAWDRRFLGHLQRTVDPHMIELLFLTHGHTDHIGHAAALQEYYGIPAALHPADLALVMPPAPDIRAVRSGRKKEKHVPFSPAFLVPDGLPPSATPIPCPGHTAGSCALLVEDCLFAGDAVMSFLHPALLGYSENPQAARDSLLRLARLDCSMIYPAHGRPFPMERLRYLADKIQRS</sequence>
<dbReference type="SUPFAM" id="SSF56281">
    <property type="entry name" value="Metallo-hydrolase/oxidoreductase"/>
    <property type="match status" value="1"/>
</dbReference>
<dbReference type="InterPro" id="IPR050855">
    <property type="entry name" value="NDM-1-like"/>
</dbReference>
<organism evidence="2 3">
    <name type="scientific">Agathobaculum faecis</name>
    <dbReference type="NCBI Taxonomy" id="2763013"/>
    <lineage>
        <taxon>Bacteria</taxon>
        <taxon>Bacillati</taxon>
        <taxon>Bacillota</taxon>
        <taxon>Clostridia</taxon>
        <taxon>Eubacteriales</taxon>
        <taxon>Butyricicoccaceae</taxon>
        <taxon>Agathobaculum</taxon>
    </lineage>
</organism>
<name>A0A923LTI1_9FIRM</name>
<dbReference type="InterPro" id="IPR001279">
    <property type="entry name" value="Metallo-B-lactamas"/>
</dbReference>
<dbReference type="PANTHER" id="PTHR42951">
    <property type="entry name" value="METALLO-BETA-LACTAMASE DOMAIN-CONTAINING"/>
    <property type="match status" value="1"/>
</dbReference>
<evidence type="ECO:0000313" key="3">
    <source>
        <dbReference type="Proteomes" id="UP000606499"/>
    </source>
</evidence>
<dbReference type="SMART" id="SM00849">
    <property type="entry name" value="Lactamase_B"/>
    <property type="match status" value="1"/>
</dbReference>
<comment type="caution">
    <text evidence="2">The sequence shown here is derived from an EMBL/GenBank/DDBJ whole genome shotgun (WGS) entry which is preliminary data.</text>
</comment>
<evidence type="ECO:0000313" key="2">
    <source>
        <dbReference type="EMBL" id="MBC5723865.1"/>
    </source>
</evidence>
<dbReference type="RefSeq" id="WP_054327704.1">
    <property type="nucleotide sequence ID" value="NZ_JACOPL010000001.1"/>
</dbReference>
<dbReference type="AlphaFoldDB" id="A0A923LTI1"/>
<feature type="domain" description="Metallo-beta-lactamase" evidence="1">
    <location>
        <begin position="10"/>
        <end position="185"/>
    </location>
</feature>